<evidence type="ECO:0000313" key="2">
    <source>
        <dbReference type="Proteomes" id="UP000242313"/>
    </source>
</evidence>
<reference evidence="1 2" key="1">
    <citation type="submission" date="2017-09" db="EMBL/GenBank/DDBJ databases">
        <title>Pseudomonas abyssi sp. nov. isolated from Abyssopelagic Water.</title>
        <authorList>
            <person name="Wei Y."/>
        </authorList>
    </citation>
    <scope>NUCLEOTIDE SEQUENCE [LARGE SCALE GENOMIC DNA]</scope>
    <source>
        <strain evidence="1 2">MT5</strain>
    </source>
</reference>
<proteinExistence type="predicted"/>
<dbReference type="EMBL" id="NTMR01000010">
    <property type="protein sequence ID" value="PBK04562.1"/>
    <property type="molecule type" value="Genomic_DNA"/>
</dbReference>
<evidence type="ECO:0000313" key="1">
    <source>
        <dbReference type="EMBL" id="PBK04562.1"/>
    </source>
</evidence>
<protein>
    <submittedName>
        <fullName evidence="1">Uncharacterized protein</fullName>
    </submittedName>
</protein>
<comment type="caution">
    <text evidence="1">The sequence shown here is derived from an EMBL/GenBank/DDBJ whole genome shotgun (WGS) entry which is preliminary data.</text>
</comment>
<sequence>MTAAPSLGSFKRQASSGKLACAALWLEAHEEIGSASAFTCSLKLVACSCLKGAGPEGLE</sequence>
<organism evidence="1 2">
    <name type="scientific">Pseudomonas abyssi</name>
    <dbReference type="NCBI Taxonomy" id="170540"/>
    <lineage>
        <taxon>Bacteria</taxon>
        <taxon>Pseudomonadati</taxon>
        <taxon>Pseudomonadota</taxon>
        <taxon>Gammaproteobacteria</taxon>
        <taxon>Pseudomonadales</taxon>
        <taxon>Pseudomonadaceae</taxon>
        <taxon>Pseudomonas</taxon>
    </lineage>
</organism>
<gene>
    <name evidence="1" type="ORF">CNQ84_08015</name>
</gene>
<accession>A0A2A3MIG0</accession>
<name>A0A2A3MIG0_9PSED</name>
<dbReference type="Proteomes" id="UP000242313">
    <property type="component" value="Unassembled WGS sequence"/>
</dbReference>
<keyword evidence="2" id="KW-1185">Reference proteome</keyword>
<dbReference type="AlphaFoldDB" id="A0A2A3MIG0"/>